<feature type="domain" description="Zn(2)-C6 fungal-type" evidence="6">
    <location>
        <begin position="20"/>
        <end position="50"/>
    </location>
</feature>
<keyword evidence="4" id="KW-0539">Nucleus</keyword>
<dbReference type="PANTHER" id="PTHR31069">
    <property type="entry name" value="OLEATE-ACTIVATED TRANSCRIPTION FACTOR 1-RELATED"/>
    <property type="match status" value="1"/>
</dbReference>
<dbReference type="Pfam" id="PF00172">
    <property type="entry name" value="Zn_clus"/>
    <property type="match status" value="1"/>
</dbReference>
<evidence type="ECO:0000256" key="5">
    <source>
        <dbReference type="SAM" id="MobiDB-lite"/>
    </source>
</evidence>
<dbReference type="Proteomes" id="UP000886523">
    <property type="component" value="Unassembled WGS sequence"/>
</dbReference>
<name>A0A9P6BA23_9AGAM</name>
<dbReference type="InterPro" id="IPR036864">
    <property type="entry name" value="Zn2-C6_fun-type_DNA-bd_sf"/>
</dbReference>
<sequence>MAMKTASKRSTAPRLRKAEACFPCNRTKHRCDAAQPACTPCVKTGKYCEYRNQRRGAPSSVERVVQFDPKRLPMIPGNDEQRSTMLRAPYNLQPSHLPVPPLLSSDMSFPSYPQTTDLPKLATAVLPAALGLPTSPPLKSSSSSATTTKSPSMSDIILVPPHLPPFNPQAPHALRPLLTLEPDPLFPRNPPPLFIDGNGKLRHARWDDI</sequence>
<dbReference type="InterPro" id="IPR001138">
    <property type="entry name" value="Zn2Cys6_DnaBD"/>
</dbReference>
<dbReference type="CDD" id="cd00067">
    <property type="entry name" value="GAL4"/>
    <property type="match status" value="1"/>
</dbReference>
<keyword evidence="1" id="KW-0805">Transcription regulation</keyword>
<reference evidence="7" key="1">
    <citation type="journal article" date="2020" name="Nat. Commun.">
        <title>Large-scale genome sequencing of mycorrhizal fungi provides insights into the early evolution of symbiotic traits.</title>
        <authorList>
            <person name="Miyauchi S."/>
            <person name="Kiss E."/>
            <person name="Kuo A."/>
            <person name="Drula E."/>
            <person name="Kohler A."/>
            <person name="Sanchez-Garcia M."/>
            <person name="Morin E."/>
            <person name="Andreopoulos B."/>
            <person name="Barry K.W."/>
            <person name="Bonito G."/>
            <person name="Buee M."/>
            <person name="Carver A."/>
            <person name="Chen C."/>
            <person name="Cichocki N."/>
            <person name="Clum A."/>
            <person name="Culley D."/>
            <person name="Crous P.W."/>
            <person name="Fauchery L."/>
            <person name="Girlanda M."/>
            <person name="Hayes R.D."/>
            <person name="Keri Z."/>
            <person name="LaButti K."/>
            <person name="Lipzen A."/>
            <person name="Lombard V."/>
            <person name="Magnuson J."/>
            <person name="Maillard F."/>
            <person name="Murat C."/>
            <person name="Nolan M."/>
            <person name="Ohm R.A."/>
            <person name="Pangilinan J."/>
            <person name="Pereira M.F."/>
            <person name="Perotto S."/>
            <person name="Peter M."/>
            <person name="Pfister S."/>
            <person name="Riley R."/>
            <person name="Sitrit Y."/>
            <person name="Stielow J.B."/>
            <person name="Szollosi G."/>
            <person name="Zifcakova L."/>
            <person name="Stursova M."/>
            <person name="Spatafora J.W."/>
            <person name="Tedersoo L."/>
            <person name="Vaario L.M."/>
            <person name="Yamada A."/>
            <person name="Yan M."/>
            <person name="Wang P."/>
            <person name="Xu J."/>
            <person name="Bruns T."/>
            <person name="Baldrian P."/>
            <person name="Vilgalys R."/>
            <person name="Dunand C."/>
            <person name="Henrissat B."/>
            <person name="Grigoriev I.V."/>
            <person name="Hibbett D."/>
            <person name="Nagy L.G."/>
            <person name="Martin F.M."/>
        </authorList>
    </citation>
    <scope>NUCLEOTIDE SEQUENCE</scope>
    <source>
        <strain evidence="7">UP504</strain>
    </source>
</reference>
<gene>
    <name evidence="7" type="ORF">BS47DRAFT_1481644</name>
</gene>
<accession>A0A9P6BA23</accession>
<dbReference type="EMBL" id="MU128914">
    <property type="protein sequence ID" value="KAF9520047.1"/>
    <property type="molecule type" value="Genomic_DNA"/>
</dbReference>
<proteinExistence type="predicted"/>
<dbReference type="PANTHER" id="PTHR31069:SF31">
    <property type="entry name" value="MONODICTYPHENONE CLUSTER TRANSCRIPTION FACTOR-RELATED"/>
    <property type="match status" value="1"/>
</dbReference>
<dbReference type="AlphaFoldDB" id="A0A9P6BA23"/>
<organism evidence="7 8">
    <name type="scientific">Hydnum rufescens UP504</name>
    <dbReference type="NCBI Taxonomy" id="1448309"/>
    <lineage>
        <taxon>Eukaryota</taxon>
        <taxon>Fungi</taxon>
        <taxon>Dikarya</taxon>
        <taxon>Basidiomycota</taxon>
        <taxon>Agaricomycotina</taxon>
        <taxon>Agaricomycetes</taxon>
        <taxon>Cantharellales</taxon>
        <taxon>Hydnaceae</taxon>
        <taxon>Hydnum</taxon>
    </lineage>
</organism>
<comment type="caution">
    <text evidence="7">The sequence shown here is derived from an EMBL/GenBank/DDBJ whole genome shotgun (WGS) entry which is preliminary data.</text>
</comment>
<keyword evidence="3" id="KW-0804">Transcription</keyword>
<dbReference type="OrthoDB" id="270167at2759"/>
<evidence type="ECO:0000256" key="3">
    <source>
        <dbReference type="ARBA" id="ARBA00023163"/>
    </source>
</evidence>
<dbReference type="PROSITE" id="PS50048">
    <property type="entry name" value="ZN2_CY6_FUNGAL_2"/>
    <property type="match status" value="1"/>
</dbReference>
<evidence type="ECO:0000259" key="6">
    <source>
        <dbReference type="PROSITE" id="PS50048"/>
    </source>
</evidence>
<dbReference type="GO" id="GO:0003677">
    <property type="term" value="F:DNA binding"/>
    <property type="evidence" value="ECO:0007669"/>
    <property type="project" value="UniProtKB-KW"/>
</dbReference>
<evidence type="ECO:0000313" key="8">
    <source>
        <dbReference type="Proteomes" id="UP000886523"/>
    </source>
</evidence>
<feature type="compositionally biased region" description="Low complexity" evidence="5">
    <location>
        <begin position="137"/>
        <end position="153"/>
    </location>
</feature>
<feature type="region of interest" description="Disordered" evidence="5">
    <location>
        <begin position="132"/>
        <end position="153"/>
    </location>
</feature>
<dbReference type="SUPFAM" id="SSF57701">
    <property type="entry name" value="Zn2/Cys6 DNA-binding domain"/>
    <property type="match status" value="1"/>
</dbReference>
<evidence type="ECO:0000256" key="2">
    <source>
        <dbReference type="ARBA" id="ARBA00023125"/>
    </source>
</evidence>
<evidence type="ECO:0000256" key="4">
    <source>
        <dbReference type="ARBA" id="ARBA00023242"/>
    </source>
</evidence>
<dbReference type="InterPro" id="IPR050675">
    <property type="entry name" value="OAF3"/>
</dbReference>
<evidence type="ECO:0000256" key="1">
    <source>
        <dbReference type="ARBA" id="ARBA00023015"/>
    </source>
</evidence>
<dbReference type="GO" id="GO:0000981">
    <property type="term" value="F:DNA-binding transcription factor activity, RNA polymerase II-specific"/>
    <property type="evidence" value="ECO:0007669"/>
    <property type="project" value="InterPro"/>
</dbReference>
<protein>
    <recommendedName>
        <fullName evidence="6">Zn(2)-C6 fungal-type domain-containing protein</fullName>
    </recommendedName>
</protein>
<dbReference type="Gene3D" id="4.10.240.10">
    <property type="entry name" value="Zn(2)-C6 fungal-type DNA-binding domain"/>
    <property type="match status" value="1"/>
</dbReference>
<evidence type="ECO:0000313" key="7">
    <source>
        <dbReference type="EMBL" id="KAF9520047.1"/>
    </source>
</evidence>
<dbReference type="GO" id="GO:0008270">
    <property type="term" value="F:zinc ion binding"/>
    <property type="evidence" value="ECO:0007669"/>
    <property type="project" value="InterPro"/>
</dbReference>
<keyword evidence="8" id="KW-1185">Reference proteome</keyword>
<keyword evidence="2" id="KW-0238">DNA-binding</keyword>